<dbReference type="OrthoDB" id="9798439at2"/>
<dbReference type="SUPFAM" id="SSF54909">
    <property type="entry name" value="Dimeric alpha+beta barrel"/>
    <property type="match status" value="1"/>
</dbReference>
<sequence>MIANTPKPPYYTVIFSTIRTEIDEGYLETAEKMEELAKLQDGYLGIESARNDVGITVSYWESLEAILNWKNNAEHIIAREKGRALWYKKYQLRISKVEHDYGFEK</sequence>
<dbReference type="EMBL" id="FZNX01000001">
    <property type="protein sequence ID" value="SNR39251.1"/>
    <property type="molecule type" value="Genomic_DNA"/>
</dbReference>
<dbReference type="Gene3D" id="3.30.70.100">
    <property type="match status" value="1"/>
</dbReference>
<dbReference type="InterPro" id="IPR052936">
    <property type="entry name" value="Jasmonate_Hydroxylase-like"/>
</dbReference>
<feature type="domain" description="ABM" evidence="1">
    <location>
        <begin position="10"/>
        <end position="75"/>
    </location>
</feature>
<dbReference type="Proteomes" id="UP000198412">
    <property type="component" value="Unassembled WGS sequence"/>
</dbReference>
<organism evidence="2 3">
    <name type="scientific">Lutibacter flavus</name>
    <dbReference type="NCBI Taxonomy" id="691689"/>
    <lineage>
        <taxon>Bacteria</taxon>
        <taxon>Pseudomonadati</taxon>
        <taxon>Bacteroidota</taxon>
        <taxon>Flavobacteriia</taxon>
        <taxon>Flavobacteriales</taxon>
        <taxon>Flavobacteriaceae</taxon>
        <taxon>Lutibacter</taxon>
    </lineage>
</organism>
<dbReference type="GO" id="GO:0004497">
    <property type="term" value="F:monooxygenase activity"/>
    <property type="evidence" value="ECO:0007669"/>
    <property type="project" value="UniProtKB-KW"/>
</dbReference>
<evidence type="ECO:0000313" key="2">
    <source>
        <dbReference type="EMBL" id="SNR39251.1"/>
    </source>
</evidence>
<dbReference type="PANTHER" id="PTHR37811:SF2">
    <property type="entry name" value="ABM DOMAIN-CONTAINING PROTEIN"/>
    <property type="match status" value="1"/>
</dbReference>
<dbReference type="InterPro" id="IPR007138">
    <property type="entry name" value="ABM_dom"/>
</dbReference>
<accession>A0A238VYK2</accession>
<protein>
    <submittedName>
        <fullName evidence="2">Heme-degrading monooxygenase HmoA</fullName>
    </submittedName>
</protein>
<dbReference type="InterPro" id="IPR011008">
    <property type="entry name" value="Dimeric_a/b-barrel"/>
</dbReference>
<evidence type="ECO:0000259" key="1">
    <source>
        <dbReference type="Pfam" id="PF03992"/>
    </source>
</evidence>
<dbReference type="AlphaFoldDB" id="A0A238VYK2"/>
<keyword evidence="2" id="KW-0560">Oxidoreductase</keyword>
<keyword evidence="2" id="KW-0503">Monooxygenase</keyword>
<dbReference type="RefSeq" id="WP_089377463.1">
    <property type="nucleotide sequence ID" value="NZ_FZNX01000001.1"/>
</dbReference>
<name>A0A238VYK2_9FLAO</name>
<dbReference type="PANTHER" id="PTHR37811">
    <property type="entry name" value="BLL5343 PROTEIN"/>
    <property type="match status" value="1"/>
</dbReference>
<gene>
    <name evidence="2" type="ORF">SAMN04488111_1183</name>
</gene>
<proteinExistence type="predicted"/>
<keyword evidence="3" id="KW-1185">Reference proteome</keyword>
<evidence type="ECO:0000313" key="3">
    <source>
        <dbReference type="Proteomes" id="UP000198412"/>
    </source>
</evidence>
<dbReference type="Pfam" id="PF03992">
    <property type="entry name" value="ABM"/>
    <property type="match status" value="1"/>
</dbReference>
<reference evidence="3" key="1">
    <citation type="submission" date="2017-06" db="EMBL/GenBank/DDBJ databases">
        <authorList>
            <person name="Varghese N."/>
            <person name="Submissions S."/>
        </authorList>
    </citation>
    <scope>NUCLEOTIDE SEQUENCE [LARGE SCALE GENOMIC DNA]</scope>
    <source>
        <strain evidence="3">DSM 27993</strain>
    </source>
</reference>